<organism evidence="1 2">
    <name type="scientific">Alligator mississippiensis</name>
    <name type="common">American alligator</name>
    <dbReference type="NCBI Taxonomy" id="8496"/>
    <lineage>
        <taxon>Eukaryota</taxon>
        <taxon>Metazoa</taxon>
        <taxon>Chordata</taxon>
        <taxon>Craniata</taxon>
        <taxon>Vertebrata</taxon>
        <taxon>Euteleostomi</taxon>
        <taxon>Archelosauria</taxon>
        <taxon>Archosauria</taxon>
        <taxon>Crocodylia</taxon>
        <taxon>Alligatoridae</taxon>
        <taxon>Alligatorinae</taxon>
        <taxon>Alligator</taxon>
    </lineage>
</organism>
<evidence type="ECO:0000313" key="2">
    <source>
        <dbReference type="Proteomes" id="UP000050525"/>
    </source>
</evidence>
<comment type="caution">
    <text evidence="1">The sequence shown here is derived from an EMBL/GenBank/DDBJ whole genome shotgun (WGS) entry which is preliminary data.</text>
</comment>
<gene>
    <name evidence="1" type="ORF">Y1Q_0021690</name>
</gene>
<sequence length="191" mass="21174">MLTWASSPPPQWMIDKESRVTSYSSLEKVLQGDTKILDRSLVRRIIHLASKDMRETQKSKNHSSQDAEEEQSIQATCVEILENLDVSISGMSQQVVTILAFSAKGHLDLTLSTLEDSGAAMSKVQVSGIVDHLQLICDPVIEEQKLLKPVFHLLQQQARDSNNLVQQMAARGLGSTVYGAPKQLKKHQNPS</sequence>
<name>A0A151PB33_ALLMI</name>
<dbReference type="Proteomes" id="UP000050525">
    <property type="component" value="Unassembled WGS sequence"/>
</dbReference>
<keyword evidence="2" id="KW-1185">Reference proteome</keyword>
<dbReference type="AlphaFoldDB" id="A0A151PB33"/>
<proteinExistence type="predicted"/>
<dbReference type="EMBL" id="AKHW03000533">
    <property type="protein sequence ID" value="KYO46129.1"/>
    <property type="molecule type" value="Genomic_DNA"/>
</dbReference>
<protein>
    <submittedName>
        <fullName evidence="1">Uncharacterized protein</fullName>
    </submittedName>
</protein>
<accession>A0A151PB33</accession>
<reference evidence="1 2" key="1">
    <citation type="journal article" date="2012" name="Genome Biol.">
        <title>Sequencing three crocodilian genomes to illuminate the evolution of archosaurs and amniotes.</title>
        <authorList>
            <person name="St John J.A."/>
            <person name="Braun E.L."/>
            <person name="Isberg S.R."/>
            <person name="Miles L.G."/>
            <person name="Chong A.Y."/>
            <person name="Gongora J."/>
            <person name="Dalzell P."/>
            <person name="Moran C."/>
            <person name="Bed'hom B."/>
            <person name="Abzhanov A."/>
            <person name="Burgess S.C."/>
            <person name="Cooksey A.M."/>
            <person name="Castoe T.A."/>
            <person name="Crawford N.G."/>
            <person name="Densmore L.D."/>
            <person name="Drew J.C."/>
            <person name="Edwards S.V."/>
            <person name="Faircloth B.C."/>
            <person name="Fujita M.K."/>
            <person name="Greenwold M.J."/>
            <person name="Hoffmann F.G."/>
            <person name="Howard J.M."/>
            <person name="Iguchi T."/>
            <person name="Janes D.E."/>
            <person name="Khan S.Y."/>
            <person name="Kohno S."/>
            <person name="de Koning A.J."/>
            <person name="Lance S.L."/>
            <person name="McCarthy F.M."/>
            <person name="McCormack J.E."/>
            <person name="Merchant M.E."/>
            <person name="Peterson D.G."/>
            <person name="Pollock D.D."/>
            <person name="Pourmand N."/>
            <person name="Raney B.J."/>
            <person name="Roessler K.A."/>
            <person name="Sanford J.R."/>
            <person name="Sawyer R.H."/>
            <person name="Schmidt C.J."/>
            <person name="Triplett E.W."/>
            <person name="Tuberville T.D."/>
            <person name="Venegas-Anaya M."/>
            <person name="Howard J.T."/>
            <person name="Jarvis E.D."/>
            <person name="Guillette L.J.Jr."/>
            <person name="Glenn T.C."/>
            <person name="Green R.E."/>
            <person name="Ray D.A."/>
        </authorList>
    </citation>
    <scope>NUCLEOTIDE SEQUENCE [LARGE SCALE GENOMIC DNA]</scope>
    <source>
        <strain evidence="1">KSC_2009_1</strain>
    </source>
</reference>
<evidence type="ECO:0000313" key="1">
    <source>
        <dbReference type="EMBL" id="KYO46129.1"/>
    </source>
</evidence>